<evidence type="ECO:0000256" key="10">
    <source>
        <dbReference type="PIRSR" id="PIRSR000524-50"/>
    </source>
</evidence>
<evidence type="ECO:0000256" key="1">
    <source>
        <dbReference type="ARBA" id="ARBA00001933"/>
    </source>
</evidence>
<dbReference type="OrthoDB" id="389074at2"/>
<dbReference type="Gene3D" id="3.40.640.10">
    <property type="entry name" value="Type I PLP-dependent aspartate aminotransferase-like (Major domain)"/>
    <property type="match status" value="1"/>
</dbReference>
<evidence type="ECO:0000259" key="11">
    <source>
        <dbReference type="Pfam" id="PF00266"/>
    </source>
</evidence>
<feature type="domain" description="Aminotransferase class V" evidence="11">
    <location>
        <begin position="12"/>
        <end position="315"/>
    </location>
</feature>
<dbReference type="GO" id="GO:0008453">
    <property type="term" value="F:alanine-glyoxylate transaminase activity"/>
    <property type="evidence" value="ECO:0007669"/>
    <property type="project" value="TreeGrafter"/>
</dbReference>
<evidence type="ECO:0000256" key="5">
    <source>
        <dbReference type="ARBA" id="ARBA00060690"/>
    </source>
</evidence>
<dbReference type="InterPro" id="IPR015421">
    <property type="entry name" value="PyrdxlP-dep_Trfase_major"/>
</dbReference>
<comment type="caution">
    <text evidence="12">The sequence shown here is derived from an EMBL/GenBank/DDBJ whole genome shotgun (WGS) entry which is preliminary data.</text>
</comment>
<keyword evidence="3 12" id="KW-0032">Aminotransferase</keyword>
<dbReference type="AlphaFoldDB" id="A0A369W1Y3"/>
<organism evidence="12 13">
    <name type="scientific">Pelagibacterium lacus</name>
    <dbReference type="NCBI Taxonomy" id="2282655"/>
    <lineage>
        <taxon>Bacteria</taxon>
        <taxon>Pseudomonadati</taxon>
        <taxon>Pseudomonadota</taxon>
        <taxon>Alphaproteobacteria</taxon>
        <taxon>Hyphomicrobiales</taxon>
        <taxon>Devosiaceae</taxon>
        <taxon>Pelagibacterium</taxon>
    </lineage>
</organism>
<keyword evidence="13" id="KW-1185">Reference proteome</keyword>
<evidence type="ECO:0000256" key="3">
    <source>
        <dbReference type="ARBA" id="ARBA00022576"/>
    </source>
</evidence>
<dbReference type="InterPro" id="IPR000192">
    <property type="entry name" value="Aminotrans_V_dom"/>
</dbReference>
<dbReference type="PANTHER" id="PTHR21152">
    <property type="entry name" value="AMINOTRANSFERASE CLASS V"/>
    <property type="match status" value="1"/>
</dbReference>
<feature type="binding site" evidence="9">
    <location>
        <position position="342"/>
    </location>
    <ligand>
        <name>substrate</name>
    </ligand>
</feature>
<dbReference type="GO" id="GO:0004760">
    <property type="term" value="F:L-serine-pyruvate transaminase activity"/>
    <property type="evidence" value="ECO:0007669"/>
    <property type="project" value="TreeGrafter"/>
</dbReference>
<dbReference type="PIRSF" id="PIRSF000524">
    <property type="entry name" value="SPT"/>
    <property type="match status" value="1"/>
</dbReference>
<gene>
    <name evidence="12" type="ORF">DVH29_14430</name>
</gene>
<reference evidence="13" key="1">
    <citation type="submission" date="2018-07" db="EMBL/GenBank/DDBJ databases">
        <authorList>
            <person name="Liu B.-T."/>
            <person name="Du Z."/>
        </authorList>
    </citation>
    <scope>NUCLEOTIDE SEQUENCE [LARGE SCALE GENOMIC DNA]</scope>
    <source>
        <strain evidence="13">XYN52</strain>
    </source>
</reference>
<evidence type="ECO:0000256" key="6">
    <source>
        <dbReference type="ARBA" id="ARBA00067024"/>
    </source>
</evidence>
<feature type="modified residue" description="N6-(pyridoxal phosphate)lysine" evidence="10">
    <location>
        <position position="197"/>
    </location>
</feature>
<comment type="similarity">
    <text evidence="2">Belongs to the class-V pyridoxal-phosphate-dependent aminotransferase family.</text>
</comment>
<proteinExistence type="inferred from homology"/>
<evidence type="ECO:0000256" key="4">
    <source>
        <dbReference type="ARBA" id="ARBA00022898"/>
    </source>
</evidence>
<name>A0A369W1Y3_9HYPH</name>
<dbReference type="PANTHER" id="PTHR21152:SF40">
    <property type="entry name" value="ALANINE--GLYOXYLATE AMINOTRANSFERASE"/>
    <property type="match status" value="1"/>
</dbReference>
<keyword evidence="4 10" id="KW-0663">Pyridoxal phosphate</keyword>
<dbReference type="Pfam" id="PF00266">
    <property type="entry name" value="Aminotran_5"/>
    <property type="match status" value="1"/>
</dbReference>
<dbReference type="InterPro" id="IPR015422">
    <property type="entry name" value="PyrdxlP-dep_Trfase_small"/>
</dbReference>
<comment type="cofactor">
    <cofactor evidence="1 10">
        <name>pyridoxal 5'-phosphate</name>
        <dbReference type="ChEBI" id="CHEBI:597326"/>
    </cofactor>
</comment>
<evidence type="ECO:0000313" key="13">
    <source>
        <dbReference type="Proteomes" id="UP000253759"/>
    </source>
</evidence>
<evidence type="ECO:0000256" key="8">
    <source>
        <dbReference type="ARBA" id="ARBA00093187"/>
    </source>
</evidence>
<dbReference type="GO" id="GO:0019265">
    <property type="term" value="P:glycine biosynthetic process, by transamination of glyoxylate"/>
    <property type="evidence" value="ECO:0007669"/>
    <property type="project" value="TreeGrafter"/>
</dbReference>
<protein>
    <recommendedName>
        <fullName evidence="7">Serine--glyoxylate aminotransferase</fullName>
        <ecNumber evidence="6">2.6.1.45</ecNumber>
    </recommendedName>
</protein>
<dbReference type="SUPFAM" id="SSF53383">
    <property type="entry name" value="PLP-dependent transferases"/>
    <property type="match status" value="1"/>
</dbReference>
<dbReference type="FunFam" id="3.90.1150.10:FF:000031">
    <property type="entry name" value="Serine--glyoxylate aminotransferase"/>
    <property type="match status" value="1"/>
</dbReference>
<evidence type="ECO:0000256" key="9">
    <source>
        <dbReference type="PIRSR" id="PIRSR000524-1"/>
    </source>
</evidence>
<evidence type="ECO:0000256" key="2">
    <source>
        <dbReference type="ARBA" id="ARBA00009236"/>
    </source>
</evidence>
<dbReference type="RefSeq" id="WP_114646899.1">
    <property type="nucleotide sequence ID" value="NZ_QQNH01000030.1"/>
</dbReference>
<keyword evidence="12" id="KW-0808">Transferase</keyword>
<dbReference type="FunFam" id="3.40.640.10:FF:000054">
    <property type="entry name" value="Serine--glyoxylate aminotransferase"/>
    <property type="match status" value="1"/>
</dbReference>
<comment type="pathway">
    <text evidence="5">One-carbon metabolism; formaldehyde assimilation via serine pathway.</text>
</comment>
<sequence length="393" mass="42471">MKKAGRHFLQIPGPSPVPEAVLAATAQQVIDHRSPEFGALGTRVLGNLKKIFKTEHHVVIYPSSGTGAWEAAMCNTLSPGDKVLTYETGHFASLWAKLANRLGLVPVMAGENWRAGADPDIIEAQLRKDTGHEIKAVCVVHNETSTGATTRLKEVRDAMDAAGHPALLMVDSISGLGSADLRMDEWEIDVVVAGSQKGLMLPPGLSFNAVGPKALDYSKSAGIRRSYWDWSEMIAFNRTGYFPYTPATNLLFGLDKAIDMLLDEGLDSVFARHERLAEATRLAVQAWGLENQCQSPKHFSPVLTAVLMPEGHSADAFRRTVLENFDMSLGSGLSKVADKVFRIGHLGDINELTLMGTLAGCEMGFELAGVPYQRGGVDTAMRYLAQTGASGQH</sequence>
<accession>A0A369W1Y3</accession>
<dbReference type="InterPro" id="IPR024169">
    <property type="entry name" value="SP_NH2Trfase/AEP_transaminase"/>
</dbReference>
<dbReference type="GO" id="GO:0050281">
    <property type="term" value="F:L-serine-glyoxylate transaminase activity"/>
    <property type="evidence" value="ECO:0007669"/>
    <property type="project" value="UniProtKB-EC"/>
</dbReference>
<comment type="catalytic activity">
    <reaction evidence="8">
        <text>glyoxylate + L-serine = 3-hydroxypyruvate + glycine</text>
        <dbReference type="Rhea" id="RHEA:19125"/>
        <dbReference type="ChEBI" id="CHEBI:17180"/>
        <dbReference type="ChEBI" id="CHEBI:33384"/>
        <dbReference type="ChEBI" id="CHEBI:36655"/>
        <dbReference type="ChEBI" id="CHEBI:57305"/>
        <dbReference type="EC" id="2.6.1.45"/>
    </reaction>
</comment>
<dbReference type="InterPro" id="IPR015424">
    <property type="entry name" value="PyrdxlP-dep_Trfase"/>
</dbReference>
<dbReference type="EMBL" id="QQNH01000030">
    <property type="protein sequence ID" value="RDE07895.1"/>
    <property type="molecule type" value="Genomic_DNA"/>
</dbReference>
<evidence type="ECO:0000313" key="12">
    <source>
        <dbReference type="EMBL" id="RDE07895.1"/>
    </source>
</evidence>
<dbReference type="Proteomes" id="UP000253759">
    <property type="component" value="Unassembled WGS sequence"/>
</dbReference>
<dbReference type="EC" id="2.6.1.45" evidence="6"/>
<dbReference type="Gene3D" id="3.90.1150.10">
    <property type="entry name" value="Aspartate Aminotransferase, domain 1"/>
    <property type="match status" value="1"/>
</dbReference>
<evidence type="ECO:0000256" key="7">
    <source>
        <dbReference type="ARBA" id="ARBA00070386"/>
    </source>
</evidence>